<feature type="compositionally biased region" description="Pro residues" evidence="1">
    <location>
        <begin position="24"/>
        <end position="45"/>
    </location>
</feature>
<organism evidence="3 4">
    <name type="scientific">Tunturiibacter lichenicola</name>
    <dbReference type="NCBI Taxonomy" id="2051959"/>
    <lineage>
        <taxon>Bacteria</taxon>
        <taxon>Pseudomonadati</taxon>
        <taxon>Acidobacteriota</taxon>
        <taxon>Terriglobia</taxon>
        <taxon>Terriglobales</taxon>
        <taxon>Acidobacteriaceae</taxon>
        <taxon>Tunturiibacter</taxon>
    </lineage>
</organism>
<keyword evidence="2" id="KW-0732">Signal</keyword>
<evidence type="ECO:0000256" key="2">
    <source>
        <dbReference type="SAM" id="SignalP"/>
    </source>
</evidence>
<dbReference type="AlphaFoldDB" id="A0A7W8J9D7"/>
<feature type="region of interest" description="Disordered" evidence="1">
    <location>
        <begin position="132"/>
        <end position="203"/>
    </location>
</feature>
<evidence type="ECO:0000313" key="4">
    <source>
        <dbReference type="Proteomes" id="UP000569092"/>
    </source>
</evidence>
<comment type="caution">
    <text evidence="3">The sequence shown here is derived from an EMBL/GenBank/DDBJ whole genome shotgun (WGS) entry which is preliminary data.</text>
</comment>
<dbReference type="EMBL" id="JACHDZ010000005">
    <property type="protein sequence ID" value="MBB5345090.1"/>
    <property type="molecule type" value="Genomic_DNA"/>
</dbReference>
<name>A0A7W8J9D7_9BACT</name>
<dbReference type="Proteomes" id="UP000569092">
    <property type="component" value="Unassembled WGS sequence"/>
</dbReference>
<feature type="compositionally biased region" description="Pro residues" evidence="1">
    <location>
        <begin position="148"/>
        <end position="157"/>
    </location>
</feature>
<evidence type="ECO:0008006" key="5">
    <source>
        <dbReference type="Google" id="ProtNLM"/>
    </source>
</evidence>
<gene>
    <name evidence="3" type="ORF">HDF10_003081</name>
</gene>
<feature type="chain" id="PRO_5030732046" description="DUF5666 domain-containing protein" evidence="2">
    <location>
        <begin position="25"/>
        <end position="203"/>
    </location>
</feature>
<feature type="region of interest" description="Disordered" evidence="1">
    <location>
        <begin position="21"/>
        <end position="50"/>
    </location>
</feature>
<proteinExistence type="predicted"/>
<feature type="compositionally biased region" description="Pro residues" evidence="1">
    <location>
        <begin position="170"/>
        <end position="203"/>
    </location>
</feature>
<reference evidence="3 4" key="1">
    <citation type="submission" date="2020-08" db="EMBL/GenBank/DDBJ databases">
        <title>Genomic Encyclopedia of Type Strains, Phase IV (KMG-V): Genome sequencing to study the core and pangenomes of soil and plant-associated prokaryotes.</title>
        <authorList>
            <person name="Whitman W."/>
        </authorList>
    </citation>
    <scope>NUCLEOTIDE SEQUENCE [LARGE SCALE GENOMIC DNA]</scope>
    <source>
        <strain evidence="3 4">M8US30</strain>
    </source>
</reference>
<accession>A0A7W8J9D7</accession>
<protein>
    <recommendedName>
        <fullName evidence="5">DUF5666 domain-containing protein</fullName>
    </recommendedName>
</protein>
<sequence length="203" mass="19998">MKSTRIFLIAALSPALVLAAAAQAPPPAPPPPPPGAAAPPPPPGASVPVQQGVTATHNSRVNAVVYGPQGEIQAFTLRNGIAVSLPPDVGMRLQSSVIRGTRVQVSGIQQVIAGQTSLIAQSITTNGQTFVAAAPAPPDLGPGVARGTPPPPPPAGPQGPRVPRGRRAPGAPPPPPPDGAAPAPPDGAVPPPVGTPPPPPPQM</sequence>
<evidence type="ECO:0000256" key="1">
    <source>
        <dbReference type="SAM" id="MobiDB-lite"/>
    </source>
</evidence>
<feature type="signal peptide" evidence="2">
    <location>
        <begin position="1"/>
        <end position="24"/>
    </location>
</feature>
<evidence type="ECO:0000313" key="3">
    <source>
        <dbReference type="EMBL" id="MBB5345090.1"/>
    </source>
</evidence>